<gene>
    <name evidence="3" type="ORF">FUA24_17025</name>
</gene>
<feature type="transmembrane region" description="Helical" evidence="1">
    <location>
        <begin position="328"/>
        <end position="345"/>
    </location>
</feature>
<feature type="transmembrane region" description="Helical" evidence="1">
    <location>
        <begin position="303"/>
        <end position="321"/>
    </location>
</feature>
<accession>A0A5D0HUC6</accession>
<name>A0A5D0HUC6_9FLAO</name>
<dbReference type="Proteomes" id="UP000323930">
    <property type="component" value="Unassembled WGS sequence"/>
</dbReference>
<feature type="domain" description="DUF2157" evidence="2">
    <location>
        <begin position="1"/>
        <end position="106"/>
    </location>
</feature>
<feature type="transmembrane region" description="Helical" evidence="1">
    <location>
        <begin position="161"/>
        <end position="180"/>
    </location>
</feature>
<reference evidence="3 4" key="1">
    <citation type="submission" date="2019-08" db="EMBL/GenBank/DDBJ databases">
        <title>Seonamhaeicola sediminis sp. nov., isolated from marine sediment.</title>
        <authorList>
            <person name="Cao W.R."/>
        </authorList>
    </citation>
    <scope>NUCLEOTIDE SEQUENCE [LARGE SCALE GENOMIC DNA]</scope>
    <source>
        <strain evidence="3 4">B011</strain>
    </source>
</reference>
<sequence>MLGSVLVGLGIILILAHNWDDFSKTTKTILAFLPLVIGQIISGYSILKNKSKTWKEASGTFLFFAVGSSISLVSQIYNIPGNLSSFLLTWTLLCAPLMYLLRSNMLAILHIVFMTYYAVEYGYNFISRADTPWFYVLLLVLVLPYYIKLIKSESNSNIASIFNWLLPLSLIIVLGAFVQGVGTLGVLMYVLLFGVLYNIGKLGVFSNQKLRRNGFLVLASLGTVYMLMLTSFEWMWDELLRDKLVYNTQEFYISLMLFLVASALFGYLVIKRTVLKFNIIHYVFAIFSAVFFIGLSSEVIPSVLINLLVLCIAIVNIKIGADKFHFGILNYGLLIIALLITCRFFDTNMSFVVRGILFVCIGLGFFLTNYVILKKQKKNKIELKK</sequence>
<feature type="transmembrane region" description="Helical" evidence="1">
    <location>
        <begin position="28"/>
        <end position="47"/>
    </location>
</feature>
<keyword evidence="1" id="KW-1133">Transmembrane helix</keyword>
<dbReference type="OrthoDB" id="642680at2"/>
<evidence type="ECO:0000313" key="3">
    <source>
        <dbReference type="EMBL" id="TYA75003.1"/>
    </source>
</evidence>
<dbReference type="InterPro" id="IPR018677">
    <property type="entry name" value="DUF2157"/>
</dbReference>
<comment type="caution">
    <text evidence="3">The sequence shown here is derived from an EMBL/GenBank/DDBJ whole genome shotgun (WGS) entry which is preliminary data.</text>
</comment>
<dbReference type="EMBL" id="VSDQ01000679">
    <property type="protein sequence ID" value="TYA75003.1"/>
    <property type="molecule type" value="Genomic_DNA"/>
</dbReference>
<feature type="transmembrane region" description="Helical" evidence="1">
    <location>
        <begin position="351"/>
        <end position="373"/>
    </location>
</feature>
<dbReference type="AlphaFoldDB" id="A0A5D0HUC6"/>
<protein>
    <submittedName>
        <fullName evidence="3">DUF2157 domain-containing protein</fullName>
    </submittedName>
</protein>
<keyword evidence="4" id="KW-1185">Reference proteome</keyword>
<feature type="transmembrane region" description="Helical" evidence="1">
    <location>
        <begin position="59"/>
        <end position="77"/>
    </location>
</feature>
<feature type="transmembrane region" description="Helical" evidence="1">
    <location>
        <begin position="279"/>
        <end position="297"/>
    </location>
</feature>
<feature type="transmembrane region" description="Helical" evidence="1">
    <location>
        <begin position="132"/>
        <end position="149"/>
    </location>
</feature>
<evidence type="ECO:0000313" key="4">
    <source>
        <dbReference type="Proteomes" id="UP000323930"/>
    </source>
</evidence>
<organism evidence="3 4">
    <name type="scientific">Seonamhaeicola marinus</name>
    <dbReference type="NCBI Taxonomy" id="1912246"/>
    <lineage>
        <taxon>Bacteria</taxon>
        <taxon>Pseudomonadati</taxon>
        <taxon>Bacteroidota</taxon>
        <taxon>Flavobacteriia</taxon>
        <taxon>Flavobacteriales</taxon>
        <taxon>Flavobacteriaceae</taxon>
    </lineage>
</organism>
<evidence type="ECO:0000256" key="1">
    <source>
        <dbReference type="SAM" id="Phobius"/>
    </source>
</evidence>
<feature type="transmembrane region" description="Helical" evidence="1">
    <location>
        <begin position="186"/>
        <end position="204"/>
    </location>
</feature>
<keyword evidence="1" id="KW-0472">Membrane</keyword>
<proteinExistence type="predicted"/>
<keyword evidence="1" id="KW-0812">Transmembrane</keyword>
<dbReference type="Pfam" id="PF09925">
    <property type="entry name" value="DUF2157"/>
    <property type="match status" value="1"/>
</dbReference>
<feature type="transmembrane region" description="Helical" evidence="1">
    <location>
        <begin position="83"/>
        <end position="101"/>
    </location>
</feature>
<feature type="transmembrane region" description="Helical" evidence="1">
    <location>
        <begin position="108"/>
        <end position="126"/>
    </location>
</feature>
<evidence type="ECO:0000259" key="2">
    <source>
        <dbReference type="Pfam" id="PF09925"/>
    </source>
</evidence>
<feature type="transmembrane region" description="Helical" evidence="1">
    <location>
        <begin position="216"/>
        <end position="236"/>
    </location>
</feature>
<feature type="transmembrane region" description="Helical" evidence="1">
    <location>
        <begin position="251"/>
        <end position="270"/>
    </location>
</feature>